<dbReference type="Proteomes" id="UP001163255">
    <property type="component" value="Chromosome"/>
</dbReference>
<name>A0ABY6GRB2_9GAMM</name>
<dbReference type="RefSeq" id="WP_262596709.1">
    <property type="nucleotide sequence ID" value="NZ_CP103300.1"/>
</dbReference>
<gene>
    <name evidence="1" type="ORF">NX720_18950</name>
</gene>
<evidence type="ECO:0000313" key="1">
    <source>
        <dbReference type="EMBL" id="UYM14949.1"/>
    </source>
</evidence>
<proteinExistence type="predicted"/>
<protein>
    <submittedName>
        <fullName evidence="1">Uncharacterized protein</fullName>
    </submittedName>
</protein>
<evidence type="ECO:0000313" key="2">
    <source>
        <dbReference type="Proteomes" id="UP001163255"/>
    </source>
</evidence>
<accession>A0ABY6GRB2</accession>
<dbReference type="EMBL" id="CP103300">
    <property type="protein sequence ID" value="UYM14949.1"/>
    <property type="molecule type" value="Genomic_DNA"/>
</dbReference>
<reference evidence="1" key="1">
    <citation type="submission" date="2022-10" db="EMBL/GenBank/DDBJ databases">
        <title>Completed Genome Sequence of two octocoral isolated bacterium, Endozoicomonas euniceicola EF212T and Endozoicomonas gorgoniicola PS125T.</title>
        <authorList>
            <person name="Chiou Y.-J."/>
            <person name="Chen Y.-H."/>
        </authorList>
    </citation>
    <scope>NUCLEOTIDE SEQUENCE</scope>
    <source>
        <strain evidence="1">EF212</strain>
    </source>
</reference>
<keyword evidence="2" id="KW-1185">Reference proteome</keyword>
<organism evidence="1 2">
    <name type="scientific">Endozoicomonas euniceicola</name>
    <dbReference type="NCBI Taxonomy" id="1234143"/>
    <lineage>
        <taxon>Bacteria</taxon>
        <taxon>Pseudomonadati</taxon>
        <taxon>Pseudomonadota</taxon>
        <taxon>Gammaproteobacteria</taxon>
        <taxon>Oceanospirillales</taxon>
        <taxon>Endozoicomonadaceae</taxon>
        <taxon>Endozoicomonas</taxon>
    </lineage>
</organism>
<sequence length="215" mass="24885">MPLAQARELSEFARNFFRGSLKAANKVYSLEYGSVPEDDKLRRNSNRQKALQSHKALSKLPILDRIKTLETWEQEKRCGNCHEYAQVAANEGIRRKIPNIWLATLVNGMHCFLVLADTPVQFNTMPITEFKHFEQNDFSVCDPWFNISCELYLYHSKTFEKACDWNYKGKQITSKLFRTGEPAVQWFHRLVNIKIAFYQITNEKGEAISLGTGIS</sequence>